<comment type="caution">
    <text evidence="2">The sequence shown here is derived from an EMBL/GenBank/DDBJ whole genome shotgun (WGS) entry which is preliminary data.</text>
</comment>
<dbReference type="Gene3D" id="3.40.50.300">
    <property type="entry name" value="P-loop containing nucleotide triphosphate hydrolases"/>
    <property type="match status" value="1"/>
</dbReference>
<dbReference type="GO" id="GO:0005524">
    <property type="term" value="F:ATP binding"/>
    <property type="evidence" value="ECO:0007669"/>
    <property type="project" value="InterPro"/>
</dbReference>
<evidence type="ECO:0000313" key="2">
    <source>
        <dbReference type="EMBL" id="CBH99484.1"/>
    </source>
</evidence>
<dbReference type="PANTHER" id="PTHR40396">
    <property type="entry name" value="ATPASE-LIKE PROTEIN"/>
    <property type="match status" value="1"/>
</dbReference>
<dbReference type="SUPFAM" id="SSF52540">
    <property type="entry name" value="P-loop containing nucleoside triphosphate hydrolases"/>
    <property type="match status" value="1"/>
</dbReference>
<organism evidence="2">
    <name type="scientific">mine drainage metagenome</name>
    <dbReference type="NCBI Taxonomy" id="410659"/>
    <lineage>
        <taxon>unclassified sequences</taxon>
        <taxon>metagenomes</taxon>
        <taxon>ecological metagenomes</taxon>
    </lineage>
</organism>
<dbReference type="PANTHER" id="PTHR40396:SF1">
    <property type="entry name" value="ATPASE AAA-TYPE CORE DOMAIN-CONTAINING PROTEIN"/>
    <property type="match status" value="1"/>
</dbReference>
<feature type="domain" description="ATPase AAA-type core" evidence="1">
    <location>
        <begin position="3"/>
        <end position="77"/>
    </location>
</feature>
<accession>E6PX25</accession>
<dbReference type="EMBL" id="CABN01000019">
    <property type="protein sequence ID" value="CBH99484.1"/>
    <property type="molecule type" value="Genomic_DNA"/>
</dbReference>
<name>E6PX25_9ZZZZ</name>
<dbReference type="InterPro" id="IPR027417">
    <property type="entry name" value="P-loop_NTPase"/>
</dbReference>
<dbReference type="AlphaFoldDB" id="E6PX25"/>
<sequence length="154" mass="16964">MYPLPFEVQSGGTIAFFGMLGPILNELETGSILLIDELESSLHPNLARYILKMFNDPLLNPKGAQLIFTTHNPSLLDLDLLRRDQIWIAEKDGVGASEFKALSDFKPRKGQDVATAYLNGRFGGVPFVDEGLLRSALKINQDERTETVSTGEGV</sequence>
<proteinExistence type="predicted"/>
<dbReference type="InterPro" id="IPR003959">
    <property type="entry name" value="ATPase_AAA_core"/>
</dbReference>
<dbReference type="GO" id="GO:0016887">
    <property type="term" value="F:ATP hydrolysis activity"/>
    <property type="evidence" value="ECO:0007669"/>
    <property type="project" value="InterPro"/>
</dbReference>
<gene>
    <name evidence="2" type="ORF">CARN3_0410</name>
</gene>
<evidence type="ECO:0000259" key="1">
    <source>
        <dbReference type="Pfam" id="PF13304"/>
    </source>
</evidence>
<reference evidence="2" key="1">
    <citation type="submission" date="2009-10" db="EMBL/GenBank/DDBJ databases">
        <title>Diversity of trophic interactions inside an arsenic-rich microbial ecosystem.</title>
        <authorList>
            <person name="Bertin P.N."/>
            <person name="Heinrich-Salmeron A."/>
            <person name="Pelletier E."/>
            <person name="Goulhen-Chollet F."/>
            <person name="Arsene-Ploetze F."/>
            <person name="Gallien S."/>
            <person name="Calteau A."/>
            <person name="Vallenet D."/>
            <person name="Casiot C."/>
            <person name="Chane-Woon-Ming B."/>
            <person name="Giloteaux L."/>
            <person name="Barakat M."/>
            <person name="Bonnefoy V."/>
            <person name="Bruneel O."/>
            <person name="Chandler M."/>
            <person name="Cleiss J."/>
            <person name="Duran R."/>
            <person name="Elbaz-Poulichet F."/>
            <person name="Fonknechten N."/>
            <person name="Lauga B."/>
            <person name="Mornico D."/>
            <person name="Ortet P."/>
            <person name="Schaeffer C."/>
            <person name="Siguier P."/>
            <person name="Alexander Thil Smith A."/>
            <person name="Van Dorsselaer A."/>
            <person name="Weissenbach J."/>
            <person name="Medigue C."/>
            <person name="Le Paslier D."/>
        </authorList>
    </citation>
    <scope>NUCLEOTIDE SEQUENCE</scope>
</reference>
<protein>
    <recommendedName>
        <fullName evidence="1">ATPase AAA-type core domain-containing protein</fullName>
    </recommendedName>
</protein>
<dbReference type="Pfam" id="PF13304">
    <property type="entry name" value="AAA_21"/>
    <property type="match status" value="1"/>
</dbReference>